<evidence type="ECO:0000256" key="2">
    <source>
        <dbReference type="ARBA" id="ARBA00022448"/>
    </source>
</evidence>
<gene>
    <name evidence="7" type="ORF">GPL21_06010</name>
</gene>
<dbReference type="GO" id="GO:1903806">
    <property type="term" value="P:L-isoleucine import across plasma membrane"/>
    <property type="evidence" value="ECO:0007669"/>
    <property type="project" value="TreeGrafter"/>
</dbReference>
<dbReference type="SUPFAM" id="SSF52540">
    <property type="entry name" value="P-loop containing nucleoside triphosphate hydrolases"/>
    <property type="match status" value="1"/>
</dbReference>
<evidence type="ECO:0000256" key="3">
    <source>
        <dbReference type="ARBA" id="ARBA00022741"/>
    </source>
</evidence>
<accession>A0A844SG00</accession>
<dbReference type="PROSITE" id="PS50893">
    <property type="entry name" value="ABC_TRANSPORTER_2"/>
    <property type="match status" value="1"/>
</dbReference>
<dbReference type="GO" id="GO:0042941">
    <property type="term" value="P:D-alanine transmembrane transport"/>
    <property type="evidence" value="ECO:0007669"/>
    <property type="project" value="TreeGrafter"/>
</dbReference>
<dbReference type="Gene3D" id="3.40.50.300">
    <property type="entry name" value="P-loop containing nucleotide triphosphate hydrolases"/>
    <property type="match status" value="1"/>
</dbReference>
<dbReference type="PANTHER" id="PTHR45772">
    <property type="entry name" value="CONSERVED COMPONENT OF ABC TRANSPORTER FOR NATURAL AMINO ACIDS-RELATED"/>
    <property type="match status" value="1"/>
</dbReference>
<feature type="domain" description="ABC transporter" evidence="6">
    <location>
        <begin position="9"/>
        <end position="251"/>
    </location>
</feature>
<dbReference type="RefSeq" id="WP_157341958.1">
    <property type="nucleotide sequence ID" value="NZ_WQNF01000003.1"/>
</dbReference>
<dbReference type="InterPro" id="IPR003439">
    <property type="entry name" value="ABC_transporter-like_ATP-bd"/>
</dbReference>
<evidence type="ECO:0000313" key="7">
    <source>
        <dbReference type="EMBL" id="MVT64667.1"/>
    </source>
</evidence>
<name>A0A844SG00_9BRAD</name>
<dbReference type="Proteomes" id="UP000436468">
    <property type="component" value="Unassembled WGS sequence"/>
</dbReference>
<evidence type="ECO:0000256" key="4">
    <source>
        <dbReference type="ARBA" id="ARBA00022840"/>
    </source>
</evidence>
<dbReference type="PROSITE" id="PS00211">
    <property type="entry name" value="ABC_TRANSPORTER_1"/>
    <property type="match status" value="1"/>
</dbReference>
<dbReference type="InterPro" id="IPR027417">
    <property type="entry name" value="P-loop_NTPase"/>
</dbReference>
<sequence>MTSQDHIVLAADGLSKRFGGNTVVDRLSISFANGRLHSILGPNGAGKTTLFNLLTKDISPDGGTIRLDGSDVTRLSPDRIARRGVARSYQISSVYLDMSVRDNVWVSAYRARGGNPLVFWRKADGYAEARALADACLERLDLTRFANAATKELSYGDQRLLEIAVTLAAEPRIILLDEPTAGLSRKETERVKHVIATLKGVFSIIMIEHNMSVVMDISDKITVMNRGIVLAQGGPDDIRGNKSVQEAYFGS</sequence>
<dbReference type="GO" id="GO:0015188">
    <property type="term" value="F:L-isoleucine transmembrane transporter activity"/>
    <property type="evidence" value="ECO:0007669"/>
    <property type="project" value="TreeGrafter"/>
</dbReference>
<dbReference type="CDD" id="cd03219">
    <property type="entry name" value="ABC_Mj1267_LivG_branched"/>
    <property type="match status" value="1"/>
</dbReference>
<dbReference type="Pfam" id="PF00005">
    <property type="entry name" value="ABC_tran"/>
    <property type="match status" value="1"/>
</dbReference>
<dbReference type="GO" id="GO:0005886">
    <property type="term" value="C:plasma membrane"/>
    <property type="evidence" value="ECO:0007669"/>
    <property type="project" value="TreeGrafter"/>
</dbReference>
<dbReference type="InterPro" id="IPR017871">
    <property type="entry name" value="ABC_transporter-like_CS"/>
</dbReference>
<comment type="similarity">
    <text evidence="1">Belongs to the ABC transporter superfamily.</text>
</comment>
<protein>
    <submittedName>
        <fullName evidence="7">ATP-binding cassette domain-containing protein</fullName>
    </submittedName>
</protein>
<evidence type="ECO:0000256" key="5">
    <source>
        <dbReference type="ARBA" id="ARBA00024722"/>
    </source>
</evidence>
<dbReference type="AlphaFoldDB" id="A0A844SG00"/>
<dbReference type="InterPro" id="IPR003593">
    <property type="entry name" value="AAA+_ATPase"/>
</dbReference>
<organism evidence="7 8">
    <name type="scientific">Bradyrhizobium pachyrhizi</name>
    <dbReference type="NCBI Taxonomy" id="280333"/>
    <lineage>
        <taxon>Bacteria</taxon>
        <taxon>Pseudomonadati</taxon>
        <taxon>Pseudomonadota</taxon>
        <taxon>Alphaproteobacteria</taxon>
        <taxon>Hyphomicrobiales</taxon>
        <taxon>Nitrobacteraceae</taxon>
        <taxon>Bradyrhizobium</taxon>
    </lineage>
</organism>
<evidence type="ECO:0000313" key="8">
    <source>
        <dbReference type="Proteomes" id="UP000436468"/>
    </source>
</evidence>
<dbReference type="GO" id="GO:0016887">
    <property type="term" value="F:ATP hydrolysis activity"/>
    <property type="evidence" value="ECO:0007669"/>
    <property type="project" value="InterPro"/>
</dbReference>
<dbReference type="SMART" id="SM00382">
    <property type="entry name" value="AAA"/>
    <property type="match status" value="1"/>
</dbReference>
<keyword evidence="4 7" id="KW-0067">ATP-binding</keyword>
<keyword evidence="2" id="KW-0813">Transport</keyword>
<proteinExistence type="inferred from homology"/>
<comment type="function">
    <text evidence="5">Involved in beta-(1--&gt;2)glucan export. Transmembrane domains (TMD) form a pore in the inner membrane and the ATP-binding domain (NBD) is responsible for energy generation.</text>
</comment>
<reference evidence="7 8" key="1">
    <citation type="submission" date="2019-12" db="EMBL/GenBank/DDBJ databases">
        <title>Draft genome sequences Bradyrhizobium cajani AMBPC1010, Bradyrhizobium pachyrhizi AMBPC1040 and Bradyrhizobium yuanmingense ALSPC3051, three plant growth promoting strains isolated from nodules of Cajanus cajan L. in Dominican Republic.</title>
        <authorList>
            <person name="Flores-Felix J.D."/>
            <person name="Araujo J."/>
            <person name="Diaz-Alcantara C."/>
            <person name="Gonzalez-Andres F."/>
            <person name="Velazquez E."/>
        </authorList>
    </citation>
    <scope>NUCLEOTIDE SEQUENCE [LARGE SCALE GENOMIC DNA]</scope>
    <source>
        <strain evidence="7 8">1040</strain>
    </source>
</reference>
<evidence type="ECO:0000259" key="6">
    <source>
        <dbReference type="PROSITE" id="PS50893"/>
    </source>
</evidence>
<dbReference type="GO" id="GO:1903805">
    <property type="term" value="P:L-valine import across plasma membrane"/>
    <property type="evidence" value="ECO:0007669"/>
    <property type="project" value="TreeGrafter"/>
</dbReference>
<dbReference type="InterPro" id="IPR051120">
    <property type="entry name" value="ABC_AA/LPS_Transport"/>
</dbReference>
<dbReference type="EMBL" id="WQNF01000003">
    <property type="protein sequence ID" value="MVT64667.1"/>
    <property type="molecule type" value="Genomic_DNA"/>
</dbReference>
<dbReference type="PANTHER" id="PTHR45772:SF7">
    <property type="entry name" value="AMINO ACID ABC TRANSPORTER ATP-BINDING PROTEIN"/>
    <property type="match status" value="1"/>
</dbReference>
<keyword evidence="3" id="KW-0547">Nucleotide-binding</keyword>
<dbReference type="GO" id="GO:0015808">
    <property type="term" value="P:L-alanine transport"/>
    <property type="evidence" value="ECO:0007669"/>
    <property type="project" value="TreeGrafter"/>
</dbReference>
<dbReference type="GO" id="GO:0005524">
    <property type="term" value="F:ATP binding"/>
    <property type="evidence" value="ECO:0007669"/>
    <property type="project" value="UniProtKB-KW"/>
</dbReference>
<dbReference type="GO" id="GO:0015192">
    <property type="term" value="F:L-phenylalanine transmembrane transporter activity"/>
    <property type="evidence" value="ECO:0007669"/>
    <property type="project" value="TreeGrafter"/>
</dbReference>
<dbReference type="GO" id="GO:0005304">
    <property type="term" value="F:L-valine transmembrane transporter activity"/>
    <property type="evidence" value="ECO:0007669"/>
    <property type="project" value="TreeGrafter"/>
</dbReference>
<evidence type="ECO:0000256" key="1">
    <source>
        <dbReference type="ARBA" id="ARBA00005417"/>
    </source>
</evidence>
<keyword evidence="8" id="KW-1185">Reference proteome</keyword>
<comment type="caution">
    <text evidence="7">The sequence shown here is derived from an EMBL/GenBank/DDBJ whole genome shotgun (WGS) entry which is preliminary data.</text>
</comment>